<protein>
    <recommendedName>
        <fullName evidence="3">Lipoprotein</fullName>
    </recommendedName>
</protein>
<dbReference type="RefSeq" id="WP_344937882.1">
    <property type="nucleotide sequence ID" value="NZ_BAABDM010000008.1"/>
</dbReference>
<organism evidence="1 2">
    <name type="scientific">Zhongshania borealis</name>
    <dbReference type="NCBI Taxonomy" id="889488"/>
    <lineage>
        <taxon>Bacteria</taxon>
        <taxon>Pseudomonadati</taxon>
        <taxon>Pseudomonadota</taxon>
        <taxon>Gammaproteobacteria</taxon>
        <taxon>Cellvibrionales</taxon>
        <taxon>Spongiibacteraceae</taxon>
        <taxon>Zhongshania</taxon>
    </lineage>
</organism>
<accession>A0ABP7X5F9</accession>
<keyword evidence="2" id="KW-1185">Reference proteome</keyword>
<evidence type="ECO:0008006" key="3">
    <source>
        <dbReference type="Google" id="ProtNLM"/>
    </source>
</evidence>
<gene>
    <name evidence="1" type="ORF">GCM10022414_31470</name>
</gene>
<evidence type="ECO:0000313" key="2">
    <source>
        <dbReference type="Proteomes" id="UP001500392"/>
    </source>
</evidence>
<proteinExistence type="predicted"/>
<name>A0ABP7X5F9_9GAMM</name>
<reference evidence="2" key="1">
    <citation type="journal article" date="2019" name="Int. J. Syst. Evol. Microbiol.">
        <title>The Global Catalogue of Microorganisms (GCM) 10K type strain sequencing project: providing services to taxonomists for standard genome sequencing and annotation.</title>
        <authorList>
            <consortium name="The Broad Institute Genomics Platform"/>
            <consortium name="The Broad Institute Genome Sequencing Center for Infectious Disease"/>
            <person name="Wu L."/>
            <person name="Ma J."/>
        </authorList>
    </citation>
    <scope>NUCLEOTIDE SEQUENCE [LARGE SCALE GENOMIC DNA]</scope>
    <source>
        <strain evidence="2">JCM 17304</strain>
    </source>
</reference>
<dbReference type="Proteomes" id="UP001500392">
    <property type="component" value="Unassembled WGS sequence"/>
</dbReference>
<sequence length="148" mass="16435">MLKALAIFFCVALIGCSSKPIPFTEYIVSNLLRDNLMGLAEPPIFNIEEIIITASQHSGDQGQATVDVRLSFPEDFDTIVSLHKLEAFNMAYKQYQSSFGKFAAGEQQVHHAEYQFQRRDGKWFIVGSRALSPPDIVPAKTNDAKAAP</sequence>
<evidence type="ECO:0000313" key="1">
    <source>
        <dbReference type="EMBL" id="GAA4103246.1"/>
    </source>
</evidence>
<dbReference type="EMBL" id="BAABDM010000008">
    <property type="protein sequence ID" value="GAA4103246.1"/>
    <property type="molecule type" value="Genomic_DNA"/>
</dbReference>
<comment type="caution">
    <text evidence="1">The sequence shown here is derived from an EMBL/GenBank/DDBJ whole genome shotgun (WGS) entry which is preliminary data.</text>
</comment>
<dbReference type="PROSITE" id="PS51257">
    <property type="entry name" value="PROKAR_LIPOPROTEIN"/>
    <property type="match status" value="1"/>
</dbReference>